<proteinExistence type="predicted"/>
<dbReference type="AlphaFoldDB" id="A0A941D4W7"/>
<dbReference type="Proteomes" id="UP000677016">
    <property type="component" value="Unassembled WGS sequence"/>
</dbReference>
<dbReference type="Pfam" id="PF00440">
    <property type="entry name" value="TetR_N"/>
    <property type="match status" value="1"/>
</dbReference>
<dbReference type="RefSeq" id="WP_211600883.1">
    <property type="nucleotide sequence ID" value="NZ_JAGSNF010000001.1"/>
</dbReference>
<dbReference type="InterPro" id="IPR036271">
    <property type="entry name" value="Tet_transcr_reg_TetR-rel_C_sf"/>
</dbReference>
<dbReference type="EMBL" id="JAGSNF010000001">
    <property type="protein sequence ID" value="MBR7741751.1"/>
    <property type="molecule type" value="Genomic_DNA"/>
</dbReference>
<evidence type="ECO:0000313" key="7">
    <source>
        <dbReference type="Proteomes" id="UP000677016"/>
    </source>
</evidence>
<evidence type="ECO:0000313" key="6">
    <source>
        <dbReference type="EMBL" id="MBR7741751.1"/>
    </source>
</evidence>
<protein>
    <submittedName>
        <fullName evidence="6">TetR/AcrR family transcriptional regulator</fullName>
    </submittedName>
</protein>
<keyword evidence="3" id="KW-0804">Transcription</keyword>
<dbReference type="Gene3D" id="1.10.10.60">
    <property type="entry name" value="Homeodomain-like"/>
    <property type="match status" value="1"/>
</dbReference>
<gene>
    <name evidence="6" type="ORF">KC207_00380</name>
</gene>
<keyword evidence="7" id="KW-1185">Reference proteome</keyword>
<organism evidence="6 7">
    <name type="scientific">Phycicoccus avicenniae</name>
    <dbReference type="NCBI Taxonomy" id="2828860"/>
    <lineage>
        <taxon>Bacteria</taxon>
        <taxon>Bacillati</taxon>
        <taxon>Actinomycetota</taxon>
        <taxon>Actinomycetes</taxon>
        <taxon>Micrococcales</taxon>
        <taxon>Intrasporangiaceae</taxon>
        <taxon>Phycicoccus</taxon>
    </lineage>
</organism>
<feature type="DNA-binding region" description="H-T-H motif" evidence="4">
    <location>
        <begin position="28"/>
        <end position="47"/>
    </location>
</feature>
<evidence type="ECO:0000256" key="2">
    <source>
        <dbReference type="ARBA" id="ARBA00023125"/>
    </source>
</evidence>
<evidence type="ECO:0000256" key="1">
    <source>
        <dbReference type="ARBA" id="ARBA00023015"/>
    </source>
</evidence>
<evidence type="ECO:0000256" key="3">
    <source>
        <dbReference type="ARBA" id="ARBA00023163"/>
    </source>
</evidence>
<dbReference type="Pfam" id="PF13305">
    <property type="entry name" value="TetR_C_33"/>
    <property type="match status" value="1"/>
</dbReference>
<dbReference type="InterPro" id="IPR023772">
    <property type="entry name" value="DNA-bd_HTH_TetR-type_CS"/>
</dbReference>
<dbReference type="InterPro" id="IPR009057">
    <property type="entry name" value="Homeodomain-like_sf"/>
</dbReference>
<dbReference type="InterPro" id="IPR025996">
    <property type="entry name" value="MT1864/Rv1816-like_C"/>
</dbReference>
<keyword evidence="2 4" id="KW-0238">DNA-binding</keyword>
<evidence type="ECO:0000256" key="4">
    <source>
        <dbReference type="PROSITE-ProRule" id="PRU00335"/>
    </source>
</evidence>
<comment type="caution">
    <text evidence="6">The sequence shown here is derived from an EMBL/GenBank/DDBJ whole genome shotgun (WGS) entry which is preliminary data.</text>
</comment>
<dbReference type="GO" id="GO:0003677">
    <property type="term" value="F:DNA binding"/>
    <property type="evidence" value="ECO:0007669"/>
    <property type="project" value="UniProtKB-UniRule"/>
</dbReference>
<keyword evidence="1" id="KW-0805">Transcription regulation</keyword>
<dbReference type="PROSITE" id="PS01081">
    <property type="entry name" value="HTH_TETR_1"/>
    <property type="match status" value="1"/>
</dbReference>
<name>A0A941D4W7_9MICO</name>
<dbReference type="InterPro" id="IPR001647">
    <property type="entry name" value="HTH_TetR"/>
</dbReference>
<dbReference type="SUPFAM" id="SSF48498">
    <property type="entry name" value="Tetracyclin repressor-like, C-terminal domain"/>
    <property type="match status" value="1"/>
</dbReference>
<sequence length="199" mass="20622">MPRVGLTPERLVDAAAEIADTEGLPAVTASAVARRFGVATASVYAHVGGTPDLRTGVCLRALEEMAERLADALAGRSRRAALTALAATYRDYAHEHPGRYAASRTPLTPAQAARSAGPRHAALTQAVLEGYGVDGDDLVHGVRVVGALVHGFVDLEASGSFDHSTPAAGASLERALDGLDAMLRGWAATTTTTEPEEGR</sequence>
<feature type="domain" description="HTH tetR-type" evidence="5">
    <location>
        <begin position="5"/>
        <end position="65"/>
    </location>
</feature>
<evidence type="ECO:0000259" key="5">
    <source>
        <dbReference type="PROSITE" id="PS50977"/>
    </source>
</evidence>
<dbReference type="PROSITE" id="PS50977">
    <property type="entry name" value="HTH_TETR_2"/>
    <property type="match status" value="1"/>
</dbReference>
<dbReference type="SUPFAM" id="SSF46689">
    <property type="entry name" value="Homeodomain-like"/>
    <property type="match status" value="1"/>
</dbReference>
<reference evidence="6" key="1">
    <citation type="submission" date="2021-04" db="EMBL/GenBank/DDBJ databases">
        <title>Phycicoccus avicenniae sp. nov., a novel endophytic actinomycetes isolated from branch of Avicennia mariana.</title>
        <authorList>
            <person name="Tuo L."/>
        </authorList>
    </citation>
    <scope>NUCLEOTIDE SEQUENCE</scope>
    <source>
        <strain evidence="6">BSK3Z-2</strain>
    </source>
</reference>
<dbReference type="Gene3D" id="1.10.357.10">
    <property type="entry name" value="Tetracycline Repressor, domain 2"/>
    <property type="match status" value="1"/>
</dbReference>
<accession>A0A941D4W7</accession>